<dbReference type="InterPro" id="IPR005835">
    <property type="entry name" value="NTP_transferase_dom"/>
</dbReference>
<evidence type="ECO:0000313" key="9">
    <source>
        <dbReference type="Proteomes" id="UP001596500"/>
    </source>
</evidence>
<dbReference type="Pfam" id="PF00483">
    <property type="entry name" value="NTP_transferase"/>
    <property type="match status" value="1"/>
</dbReference>
<evidence type="ECO:0000256" key="5">
    <source>
        <dbReference type="ARBA" id="ARBA00048128"/>
    </source>
</evidence>
<reference evidence="9" key="1">
    <citation type="journal article" date="2019" name="Int. J. Syst. Evol. Microbiol.">
        <title>The Global Catalogue of Microorganisms (GCM) 10K type strain sequencing project: providing services to taxonomists for standard genome sequencing and annotation.</title>
        <authorList>
            <consortium name="The Broad Institute Genomics Platform"/>
            <consortium name="The Broad Institute Genome Sequencing Center for Infectious Disease"/>
            <person name="Wu L."/>
            <person name="Ma J."/>
        </authorList>
    </citation>
    <scope>NUCLEOTIDE SEQUENCE [LARGE SCALE GENOMIC DNA]</scope>
    <source>
        <strain evidence="9">CGMCC 1.12942</strain>
    </source>
</reference>
<dbReference type="InterPro" id="IPR005771">
    <property type="entry name" value="GalU_uridylyltTrfase_bac/arc"/>
</dbReference>
<accession>A0ABW2RI70</accession>
<evidence type="ECO:0000256" key="2">
    <source>
        <dbReference type="ARBA" id="ARBA00012415"/>
    </source>
</evidence>
<keyword evidence="4 6" id="KW-0548">Nucleotidyltransferase</keyword>
<dbReference type="Proteomes" id="UP001596500">
    <property type="component" value="Unassembled WGS sequence"/>
</dbReference>
<dbReference type="SUPFAM" id="SSF53448">
    <property type="entry name" value="Nucleotide-diphospho-sugar transferases"/>
    <property type="match status" value="1"/>
</dbReference>
<dbReference type="RefSeq" id="WP_379863976.1">
    <property type="nucleotide sequence ID" value="NZ_JBHTBW010000016.1"/>
</dbReference>
<keyword evidence="3 6" id="KW-0808">Transferase</keyword>
<evidence type="ECO:0000256" key="1">
    <source>
        <dbReference type="ARBA" id="ARBA00006890"/>
    </source>
</evidence>
<evidence type="ECO:0000313" key="8">
    <source>
        <dbReference type="EMBL" id="MFC7440694.1"/>
    </source>
</evidence>
<dbReference type="EC" id="2.7.7.9" evidence="2 6"/>
<keyword evidence="9" id="KW-1185">Reference proteome</keyword>
<evidence type="ECO:0000259" key="7">
    <source>
        <dbReference type="Pfam" id="PF00483"/>
    </source>
</evidence>
<evidence type="ECO:0000256" key="3">
    <source>
        <dbReference type="ARBA" id="ARBA00022679"/>
    </source>
</evidence>
<comment type="caution">
    <text evidence="8">The sequence shown here is derived from an EMBL/GenBank/DDBJ whole genome shotgun (WGS) entry which is preliminary data.</text>
</comment>
<name>A0ABW2RI70_9BACL</name>
<comment type="catalytic activity">
    <reaction evidence="5 6">
        <text>alpha-D-glucose 1-phosphate + UTP + H(+) = UDP-alpha-D-glucose + diphosphate</text>
        <dbReference type="Rhea" id="RHEA:19889"/>
        <dbReference type="ChEBI" id="CHEBI:15378"/>
        <dbReference type="ChEBI" id="CHEBI:33019"/>
        <dbReference type="ChEBI" id="CHEBI:46398"/>
        <dbReference type="ChEBI" id="CHEBI:58601"/>
        <dbReference type="ChEBI" id="CHEBI:58885"/>
        <dbReference type="EC" id="2.7.7.9"/>
    </reaction>
</comment>
<dbReference type="GO" id="GO:0003983">
    <property type="term" value="F:UTP:glucose-1-phosphate uridylyltransferase activity"/>
    <property type="evidence" value="ECO:0007669"/>
    <property type="project" value="UniProtKB-EC"/>
</dbReference>
<evidence type="ECO:0000256" key="4">
    <source>
        <dbReference type="ARBA" id="ARBA00022695"/>
    </source>
</evidence>
<sequence length="294" mass="33255">MVRKIRKAIIPAAGFGTRFLPATKAQPKEMLPLINKPTIQYIVEEAISSGIEDILIVTGRNKRAIEDHFDHNVELEHFLKQQGKWAQYKEVLEIAKMVDIHFIRQKQQLGLGHAVLCARSFVGNEPFAVLLGDDIIDNPSKPALQQMIEEFHEHGKTVVGVQRVLPEEVSKYGVIAGKQIRNHVYQLDDLVEKPASDKAPSNLAIVGRYIISPEIFDILEYTEPGRGGEIQLTDALRVLCHKQGMHARLLEGDRHDIGDKWGYIKATLSFALQGEDLRDYLLEFLLERLQSIPK</sequence>
<dbReference type="EMBL" id="JBHTBW010000016">
    <property type="protein sequence ID" value="MFC7440694.1"/>
    <property type="molecule type" value="Genomic_DNA"/>
</dbReference>
<dbReference type="PANTHER" id="PTHR43197">
    <property type="entry name" value="UTP--GLUCOSE-1-PHOSPHATE URIDYLYLTRANSFERASE"/>
    <property type="match status" value="1"/>
</dbReference>
<protein>
    <recommendedName>
        <fullName evidence="2 6">UTP--glucose-1-phosphate uridylyltransferase</fullName>
        <ecNumber evidence="2 6">2.7.7.9</ecNumber>
    </recommendedName>
    <alternativeName>
        <fullName evidence="6">UDP-glucose pyrophosphorylase</fullName>
    </alternativeName>
</protein>
<comment type="similarity">
    <text evidence="1 6">Belongs to the UDPGP type 2 family.</text>
</comment>
<dbReference type="NCBIfam" id="TIGR01099">
    <property type="entry name" value="galU"/>
    <property type="match status" value="1"/>
</dbReference>
<dbReference type="InterPro" id="IPR029044">
    <property type="entry name" value="Nucleotide-diphossugar_trans"/>
</dbReference>
<proteinExistence type="inferred from homology"/>
<dbReference type="Gene3D" id="3.90.550.10">
    <property type="entry name" value="Spore Coat Polysaccharide Biosynthesis Protein SpsA, Chain A"/>
    <property type="match status" value="1"/>
</dbReference>
<feature type="domain" description="Nucleotidyl transferase" evidence="7">
    <location>
        <begin position="7"/>
        <end position="267"/>
    </location>
</feature>
<dbReference type="PANTHER" id="PTHR43197:SF1">
    <property type="entry name" value="UTP--GLUCOSE-1-PHOSPHATE URIDYLYLTRANSFERASE"/>
    <property type="match status" value="1"/>
</dbReference>
<organism evidence="8 9">
    <name type="scientific">Laceyella putida</name>
    <dbReference type="NCBI Taxonomy" id="110101"/>
    <lineage>
        <taxon>Bacteria</taxon>
        <taxon>Bacillati</taxon>
        <taxon>Bacillota</taxon>
        <taxon>Bacilli</taxon>
        <taxon>Bacillales</taxon>
        <taxon>Thermoactinomycetaceae</taxon>
        <taxon>Laceyella</taxon>
    </lineage>
</organism>
<gene>
    <name evidence="8" type="primary">galU</name>
    <name evidence="8" type="ORF">ACFQNG_05975</name>
</gene>
<evidence type="ECO:0000256" key="6">
    <source>
        <dbReference type="RuleBase" id="RU361259"/>
    </source>
</evidence>
<dbReference type="CDD" id="cd02541">
    <property type="entry name" value="UGPase_prokaryotic"/>
    <property type="match status" value="1"/>
</dbReference>